<sequence>MTKVKFGNYEARKDKEKGSKSIVVNVFFDGTLNNRNNTRARVSNQNRAEGKPYNRNNNPDGFIAAEDGDTSFYNDESNVSRLEEYVVTDQENVFSIYTEGIGTEDYQEDEQIGTGYGSSDPNDENIDTGILGKVRVGCQNILEKVEPTLGKVDGVCFTFNVFGFSRGAAAARNFVHEVGITNTRPDSNTPSERHPHGHIGVLFADIDIALESVEVNFVGLYDTVSSYHLNGPYRLYPDTDPNFEDDVQELNLNSLGSTNYVLHLTAADEKRINFSLTNINSARNGRTISLPGVHSDIGGGYVDGMNENGIVLYDFAHWSSKHINRERQLLIDEGWYLDDGEELVIDTAGVNELLGFRENLSNKYSHIPLYYMLDYSKQEGNISFLESDLKTNFTLDSFLGQVKTRLDRFVNNGDIFMLLSHRQGLTVHDPNYQSYVEDDTMLRRLRNRYLHISYNYTNLNVGVPTTVEPMAPREGGRQIIPG</sequence>
<dbReference type="RefSeq" id="WP_140589323.1">
    <property type="nucleotide sequence ID" value="NZ_VFWZ01000001.1"/>
</dbReference>
<reference evidence="2 3" key="1">
    <citation type="submission" date="2019-06" db="EMBL/GenBank/DDBJ databases">
        <authorList>
            <person name="Meng X."/>
        </authorList>
    </citation>
    <scope>NUCLEOTIDE SEQUENCE [LARGE SCALE GENOMIC DNA]</scope>
    <source>
        <strain evidence="2 3">M625</strain>
    </source>
</reference>
<dbReference type="InterPro" id="IPR018712">
    <property type="entry name" value="Tle1-like_cat"/>
</dbReference>
<dbReference type="PANTHER" id="PTHR33840">
    <property type="match status" value="1"/>
</dbReference>
<protein>
    <submittedName>
        <fullName evidence="2">DUF2235 domain-containing protein</fullName>
    </submittedName>
</protein>
<dbReference type="EMBL" id="VFWZ01000001">
    <property type="protein sequence ID" value="TPN89088.1"/>
    <property type="molecule type" value="Genomic_DNA"/>
</dbReference>
<accession>A0A504JMR8</accession>
<name>A0A504JMR8_9FLAO</name>
<evidence type="ECO:0000313" key="3">
    <source>
        <dbReference type="Proteomes" id="UP000315540"/>
    </source>
</evidence>
<dbReference type="Pfam" id="PF09994">
    <property type="entry name" value="T6SS_Tle1-like_cat"/>
    <property type="match status" value="1"/>
</dbReference>
<feature type="domain" description="T6SS Phospholipase effector Tle1-like catalytic" evidence="1">
    <location>
        <begin position="211"/>
        <end position="306"/>
    </location>
</feature>
<dbReference type="PANTHER" id="PTHR33840:SF1">
    <property type="entry name" value="TLE1 PHOSPHOLIPASE DOMAIN-CONTAINING PROTEIN"/>
    <property type="match status" value="1"/>
</dbReference>
<gene>
    <name evidence="2" type="ORF">FHK87_02380</name>
</gene>
<proteinExistence type="predicted"/>
<evidence type="ECO:0000313" key="2">
    <source>
        <dbReference type="EMBL" id="TPN89088.1"/>
    </source>
</evidence>
<keyword evidence="3" id="KW-1185">Reference proteome</keyword>
<organism evidence="2 3">
    <name type="scientific">Aquimarina algicola</name>
    <dbReference type="NCBI Taxonomy" id="2589995"/>
    <lineage>
        <taxon>Bacteria</taxon>
        <taxon>Pseudomonadati</taxon>
        <taxon>Bacteroidota</taxon>
        <taxon>Flavobacteriia</taxon>
        <taxon>Flavobacteriales</taxon>
        <taxon>Flavobacteriaceae</taxon>
        <taxon>Aquimarina</taxon>
    </lineage>
</organism>
<dbReference type="Proteomes" id="UP000315540">
    <property type="component" value="Unassembled WGS sequence"/>
</dbReference>
<comment type="caution">
    <text evidence="2">The sequence shown here is derived from an EMBL/GenBank/DDBJ whole genome shotgun (WGS) entry which is preliminary data.</text>
</comment>
<evidence type="ECO:0000259" key="1">
    <source>
        <dbReference type="Pfam" id="PF09994"/>
    </source>
</evidence>
<dbReference type="AlphaFoldDB" id="A0A504JMR8"/>
<dbReference type="OrthoDB" id="4378831at2"/>